<protein>
    <submittedName>
        <fullName evidence="2">Uncharacterized protein</fullName>
    </submittedName>
</protein>
<feature type="compositionally biased region" description="Basic and acidic residues" evidence="1">
    <location>
        <begin position="102"/>
        <end position="116"/>
    </location>
</feature>
<keyword evidence="3" id="KW-1185">Reference proteome</keyword>
<proteinExistence type="predicted"/>
<reference evidence="2 3" key="1">
    <citation type="submission" date="2011-02" db="EMBL/GenBank/DDBJ databases">
        <title>The Genome Sequence of Sphaeroforma arctica JP610.</title>
        <authorList>
            <consortium name="The Broad Institute Genome Sequencing Platform"/>
            <person name="Russ C."/>
            <person name="Cuomo C."/>
            <person name="Young S.K."/>
            <person name="Zeng Q."/>
            <person name="Gargeya S."/>
            <person name="Alvarado L."/>
            <person name="Berlin A."/>
            <person name="Chapman S.B."/>
            <person name="Chen Z."/>
            <person name="Freedman E."/>
            <person name="Gellesch M."/>
            <person name="Goldberg J."/>
            <person name="Griggs A."/>
            <person name="Gujja S."/>
            <person name="Heilman E."/>
            <person name="Heiman D."/>
            <person name="Howarth C."/>
            <person name="Mehta T."/>
            <person name="Neiman D."/>
            <person name="Pearson M."/>
            <person name="Roberts A."/>
            <person name="Saif S."/>
            <person name="Shea T."/>
            <person name="Shenoy N."/>
            <person name="Sisk P."/>
            <person name="Stolte C."/>
            <person name="Sykes S."/>
            <person name="White J."/>
            <person name="Yandava C."/>
            <person name="Burger G."/>
            <person name="Gray M.W."/>
            <person name="Holland P.W.H."/>
            <person name="King N."/>
            <person name="Lang F.B.F."/>
            <person name="Roger A.J."/>
            <person name="Ruiz-Trillo I."/>
            <person name="Haas B."/>
            <person name="Nusbaum C."/>
            <person name="Birren B."/>
        </authorList>
    </citation>
    <scope>NUCLEOTIDE SEQUENCE [LARGE SCALE GENOMIC DNA]</scope>
    <source>
        <strain evidence="2 3">JP610</strain>
    </source>
</reference>
<name>A0A0L0FYA1_9EUKA</name>
<feature type="region of interest" description="Disordered" evidence="1">
    <location>
        <begin position="14"/>
        <end position="45"/>
    </location>
</feature>
<organism evidence="2 3">
    <name type="scientific">Sphaeroforma arctica JP610</name>
    <dbReference type="NCBI Taxonomy" id="667725"/>
    <lineage>
        <taxon>Eukaryota</taxon>
        <taxon>Ichthyosporea</taxon>
        <taxon>Ichthyophonida</taxon>
        <taxon>Sphaeroforma</taxon>
    </lineage>
</organism>
<feature type="compositionally biased region" description="Basic and acidic residues" evidence="1">
    <location>
        <begin position="80"/>
        <end position="91"/>
    </location>
</feature>
<gene>
    <name evidence="2" type="ORF">SARC_06708</name>
</gene>
<dbReference type="RefSeq" id="XP_014154845.1">
    <property type="nucleotide sequence ID" value="XM_014299370.1"/>
</dbReference>
<feature type="region of interest" description="Disordered" evidence="1">
    <location>
        <begin position="80"/>
        <end position="128"/>
    </location>
</feature>
<feature type="compositionally biased region" description="Basic residues" evidence="1">
    <location>
        <begin position="92"/>
        <end position="101"/>
    </location>
</feature>
<sequence>MNVEDEIEALLSEAKDAAEIENRNQERSPSPTYALEMPPEKGDQETLHAKGLWPSIGSKKAKKGQDEVQKLLADVAKAKSELSRAYEDNKDAHHKKSKKNKRMSEKTHAGVDRGDDASDSSDEGVVTF</sequence>
<dbReference type="Proteomes" id="UP000054560">
    <property type="component" value="Unassembled WGS sequence"/>
</dbReference>
<dbReference type="EMBL" id="KQ242087">
    <property type="protein sequence ID" value="KNC80943.1"/>
    <property type="molecule type" value="Genomic_DNA"/>
</dbReference>
<accession>A0A0L0FYA1</accession>
<dbReference type="AlphaFoldDB" id="A0A0L0FYA1"/>
<evidence type="ECO:0000256" key="1">
    <source>
        <dbReference type="SAM" id="MobiDB-lite"/>
    </source>
</evidence>
<evidence type="ECO:0000313" key="2">
    <source>
        <dbReference type="EMBL" id="KNC80943.1"/>
    </source>
</evidence>
<evidence type="ECO:0000313" key="3">
    <source>
        <dbReference type="Proteomes" id="UP000054560"/>
    </source>
</evidence>
<dbReference type="GeneID" id="25907212"/>
<feature type="compositionally biased region" description="Basic and acidic residues" evidence="1">
    <location>
        <begin position="14"/>
        <end position="26"/>
    </location>
</feature>